<dbReference type="SUPFAM" id="SSF143422">
    <property type="entry name" value="Transposase IS200-like"/>
    <property type="match status" value="1"/>
</dbReference>
<evidence type="ECO:0000313" key="2">
    <source>
        <dbReference type="EMBL" id="OGI66278.1"/>
    </source>
</evidence>
<evidence type="ECO:0000259" key="1">
    <source>
        <dbReference type="SMART" id="SM01321"/>
    </source>
</evidence>
<feature type="domain" description="Transposase IS200-like" evidence="1">
    <location>
        <begin position="44"/>
        <end position="175"/>
    </location>
</feature>
<comment type="caution">
    <text evidence="2">The sequence shown here is derived from an EMBL/GenBank/DDBJ whole genome shotgun (WGS) entry which is preliminary data.</text>
</comment>
<reference evidence="2 3" key="1">
    <citation type="journal article" date="2016" name="Nat. Commun.">
        <title>Thousands of microbial genomes shed light on interconnected biogeochemical processes in an aquifer system.</title>
        <authorList>
            <person name="Anantharaman K."/>
            <person name="Brown C.T."/>
            <person name="Hug L.A."/>
            <person name="Sharon I."/>
            <person name="Castelle C.J."/>
            <person name="Probst A.J."/>
            <person name="Thomas B.C."/>
            <person name="Singh A."/>
            <person name="Wilkins M.J."/>
            <person name="Karaoz U."/>
            <person name="Brodie E.L."/>
            <person name="Williams K.H."/>
            <person name="Hubbard S.S."/>
            <person name="Banfield J.F."/>
        </authorList>
    </citation>
    <scope>NUCLEOTIDE SEQUENCE [LARGE SCALE GENOMIC DNA]</scope>
</reference>
<gene>
    <name evidence="2" type="ORF">A2647_00800</name>
</gene>
<sequence length="245" mass="29479">MWITQHPSVVFASVRLRRRDYGGVASVYGSCYIMDMALRKQSFAVDEYYHLYNRGTEKRKIFLEKRDYEHFLFLMYVCNTTKSIELRNIGKTFDREETIIDIGAYCLMPNHFHVLVREKVKNGISKYMLKLMTGYSMYFNKKYKRTGKLYEGVFKSIHANKDTYLKYLYSYIHLNPAKLIDKNWKENKHRNIKNLLKYVFSYKYSSLKEYISLKFKIVNPIPFPTYFKRPNGHKEELFEWLSLGE</sequence>
<dbReference type="Gene3D" id="3.30.70.1290">
    <property type="entry name" value="Transposase IS200-like"/>
    <property type="match status" value="1"/>
</dbReference>
<dbReference type="SMART" id="SM01321">
    <property type="entry name" value="Y1_Tnp"/>
    <property type="match status" value="1"/>
</dbReference>
<dbReference type="InterPro" id="IPR036515">
    <property type="entry name" value="Transposase_17_sf"/>
</dbReference>
<organism evidence="2 3">
    <name type="scientific">Candidatus Nomurabacteria bacterium RIFCSPHIGHO2_01_FULL_40_24b</name>
    <dbReference type="NCBI Taxonomy" id="1801739"/>
    <lineage>
        <taxon>Bacteria</taxon>
        <taxon>Candidatus Nomuraibacteriota</taxon>
    </lineage>
</organism>
<dbReference type="EMBL" id="MFTP01000002">
    <property type="protein sequence ID" value="OGI66278.1"/>
    <property type="molecule type" value="Genomic_DNA"/>
</dbReference>
<evidence type="ECO:0000313" key="3">
    <source>
        <dbReference type="Proteomes" id="UP000177370"/>
    </source>
</evidence>
<dbReference type="AlphaFoldDB" id="A0A1F6V9H0"/>
<dbReference type="GO" id="GO:0006313">
    <property type="term" value="P:DNA transposition"/>
    <property type="evidence" value="ECO:0007669"/>
    <property type="project" value="InterPro"/>
</dbReference>
<dbReference type="Proteomes" id="UP000177370">
    <property type="component" value="Unassembled WGS sequence"/>
</dbReference>
<dbReference type="GO" id="GO:0003677">
    <property type="term" value="F:DNA binding"/>
    <property type="evidence" value="ECO:0007669"/>
    <property type="project" value="InterPro"/>
</dbReference>
<dbReference type="PANTHER" id="PTHR34322">
    <property type="entry name" value="TRANSPOSASE, Y1_TNP DOMAIN-CONTAINING"/>
    <property type="match status" value="1"/>
</dbReference>
<dbReference type="Pfam" id="PF01797">
    <property type="entry name" value="Y1_Tnp"/>
    <property type="match status" value="1"/>
</dbReference>
<protein>
    <recommendedName>
        <fullName evidence="1">Transposase IS200-like domain-containing protein</fullName>
    </recommendedName>
</protein>
<dbReference type="PANTHER" id="PTHR34322:SF2">
    <property type="entry name" value="TRANSPOSASE IS200-LIKE DOMAIN-CONTAINING PROTEIN"/>
    <property type="match status" value="1"/>
</dbReference>
<accession>A0A1F6V9H0</accession>
<dbReference type="GO" id="GO:0004803">
    <property type="term" value="F:transposase activity"/>
    <property type="evidence" value="ECO:0007669"/>
    <property type="project" value="InterPro"/>
</dbReference>
<dbReference type="InterPro" id="IPR002686">
    <property type="entry name" value="Transposase_17"/>
</dbReference>
<name>A0A1F6V9H0_9BACT</name>
<proteinExistence type="predicted"/>